<dbReference type="EC" id="3.4.11.2" evidence="4 12"/>
<evidence type="ECO:0000256" key="5">
    <source>
        <dbReference type="ARBA" id="ARBA00015611"/>
    </source>
</evidence>
<evidence type="ECO:0000256" key="6">
    <source>
        <dbReference type="ARBA" id="ARBA00022438"/>
    </source>
</evidence>
<evidence type="ECO:0000256" key="8">
    <source>
        <dbReference type="ARBA" id="ARBA00022723"/>
    </source>
</evidence>
<dbReference type="SUPFAM" id="SSF63737">
    <property type="entry name" value="Leukotriene A4 hydrolase N-terminal domain"/>
    <property type="match status" value="1"/>
</dbReference>
<dbReference type="RefSeq" id="WP_123693725.1">
    <property type="nucleotide sequence ID" value="NZ_AP019700.1"/>
</dbReference>
<comment type="cofactor">
    <cofactor evidence="2">
        <name>Zn(2+)</name>
        <dbReference type="ChEBI" id="CHEBI:29105"/>
    </cofactor>
</comment>
<dbReference type="PANTHER" id="PTHR46322:SF1">
    <property type="entry name" value="PUROMYCIN-SENSITIVE AMINOPEPTIDASE"/>
    <property type="match status" value="1"/>
</dbReference>
<keyword evidence="9" id="KW-0378">Hydrolase</keyword>
<dbReference type="Gene3D" id="2.60.40.1730">
    <property type="entry name" value="tricorn interacting facor f3 domain"/>
    <property type="match status" value="1"/>
</dbReference>
<accession>A0A3N1KX98</accession>
<evidence type="ECO:0000313" key="18">
    <source>
        <dbReference type="Proteomes" id="UP000278222"/>
    </source>
</evidence>
<evidence type="ECO:0000256" key="1">
    <source>
        <dbReference type="ARBA" id="ARBA00000098"/>
    </source>
</evidence>
<keyword evidence="18" id="KW-1185">Reference proteome</keyword>
<sequence>MSHQPIRRADYLPPDFGIDRVELEFDLEPARTLVRARLAIRRIGASDAALVLDGEDMELLGLALDGNALAADRYRLEPTRLTIPGVPDAFELVIDGAIAPAANTALEGLYISSSVFCTQCEPEGFRRITWFLDRPDVLSVFRTTIRAERARFPILLSNGNLAAARDLGDGRHEAVWDDPFPKPSYLFALVAGDLAVVEDRFTTRSGRDVALKILVEHGKEGRAGYAMDSLKRSMRWDEETYGLEYDLDVFHIVAVSDFNMGAMENKSLNVFNDRFILADPATATDLDYANVEGVVAHEYFHNWTGNRITCRDWFQLSLKEGLTVYRDQEFTADERSRAVKRIQDVRVLRARQFPEDGGPLAHPIRPDSYLEINNFYTATVYEKGAEVIRMLEALLDRDGFRRGMDLYVARHDGEAATCDQFVAAMADANGRDLSHFLRWYGQAGTPRLTLEQSHDAATGTYALTVSQRTPPTPGQPDKLPLHLPVHMGLIGRDGAEIPLRLEGENAPQGTSRVLELTEASQTWRFVGVEAPPVLSINRGFAAPVVVESSESEDDLALRMRADADPFSRWEAAQSFATRLLLAGIAAAAEGRPPPPTDAFVAALAAAFDAVEGDPAFAAELLALPGELYLAEQVAVIDVEAIHAARKALRAAVAQGLVDRLRHVRTGPPRPFAPDAASAGHRALANMALGYLSTIDGPAAAMAQYRAADNMTDRFSALAILSELDVPERTAALADFHDRHAGDALVLNKWLGLQAGSSLPDTLATVRALLDHPAFSYGNPNKIYALVGGFAGNALRFHAADGSGYAFMVDQILRLDPQNPQVASRLLKAFGRWRRFDADRQALMRDAMERIAATPGLSPDCREIVGLSLAS</sequence>
<evidence type="ECO:0000313" key="17">
    <source>
        <dbReference type="EMBL" id="ROP83847.1"/>
    </source>
</evidence>
<dbReference type="CDD" id="cd09600">
    <property type="entry name" value="M1_APN"/>
    <property type="match status" value="1"/>
</dbReference>
<dbReference type="Proteomes" id="UP000278222">
    <property type="component" value="Unassembled WGS sequence"/>
</dbReference>
<dbReference type="InterPro" id="IPR014782">
    <property type="entry name" value="Peptidase_M1_dom"/>
</dbReference>
<evidence type="ECO:0000256" key="12">
    <source>
        <dbReference type="NCBIfam" id="TIGR02414"/>
    </source>
</evidence>
<evidence type="ECO:0000256" key="11">
    <source>
        <dbReference type="ARBA" id="ARBA00023049"/>
    </source>
</evidence>
<organism evidence="17 18">
    <name type="scientific">Stella humosa</name>
    <dbReference type="NCBI Taxonomy" id="94"/>
    <lineage>
        <taxon>Bacteria</taxon>
        <taxon>Pseudomonadati</taxon>
        <taxon>Pseudomonadota</taxon>
        <taxon>Alphaproteobacteria</taxon>
        <taxon>Rhodospirillales</taxon>
        <taxon>Stellaceae</taxon>
        <taxon>Stella</taxon>
    </lineage>
</organism>
<keyword evidence="7" id="KW-0645">Protease</keyword>
<gene>
    <name evidence="17" type="ORF">EDC65_4496</name>
</gene>
<keyword evidence="10" id="KW-0862">Zinc</keyword>
<dbReference type="InterPro" id="IPR024601">
    <property type="entry name" value="Peptidase_M1_pepN_C"/>
</dbReference>
<evidence type="ECO:0000259" key="13">
    <source>
        <dbReference type="Pfam" id="PF01433"/>
    </source>
</evidence>
<dbReference type="InterPro" id="IPR038438">
    <property type="entry name" value="PepN_Ig-like_sf"/>
</dbReference>
<dbReference type="GO" id="GO:0008237">
    <property type="term" value="F:metallopeptidase activity"/>
    <property type="evidence" value="ECO:0007669"/>
    <property type="project" value="UniProtKB-UniRule"/>
</dbReference>
<dbReference type="GO" id="GO:0016285">
    <property type="term" value="F:alanyl aminopeptidase activity"/>
    <property type="evidence" value="ECO:0007669"/>
    <property type="project" value="UniProtKB-EC"/>
</dbReference>
<evidence type="ECO:0000256" key="9">
    <source>
        <dbReference type="ARBA" id="ARBA00022801"/>
    </source>
</evidence>
<dbReference type="InterPro" id="IPR012779">
    <property type="entry name" value="Peptidase_M1_pepN"/>
</dbReference>
<evidence type="ECO:0000259" key="15">
    <source>
        <dbReference type="Pfam" id="PF17432"/>
    </source>
</evidence>
<dbReference type="PRINTS" id="PR00756">
    <property type="entry name" value="ALADIPTASE"/>
</dbReference>
<evidence type="ECO:0000256" key="10">
    <source>
        <dbReference type="ARBA" id="ARBA00022833"/>
    </source>
</evidence>
<dbReference type="GO" id="GO:0006508">
    <property type="term" value="P:proteolysis"/>
    <property type="evidence" value="ECO:0007669"/>
    <property type="project" value="UniProtKB-UniRule"/>
</dbReference>
<dbReference type="InterPro" id="IPR045357">
    <property type="entry name" value="Aminopeptidase_N-like_N"/>
</dbReference>
<dbReference type="Gene3D" id="2.60.40.1840">
    <property type="match status" value="1"/>
</dbReference>
<evidence type="ECO:0000259" key="14">
    <source>
        <dbReference type="Pfam" id="PF11940"/>
    </source>
</evidence>
<dbReference type="FunFam" id="2.60.40.1840:FF:000001">
    <property type="entry name" value="Aminopeptidase N"/>
    <property type="match status" value="1"/>
</dbReference>
<dbReference type="Pfam" id="PF17432">
    <property type="entry name" value="DUF3458_C"/>
    <property type="match status" value="1"/>
</dbReference>
<dbReference type="Pfam" id="PF01433">
    <property type="entry name" value="Peptidase_M1"/>
    <property type="match status" value="1"/>
</dbReference>
<evidence type="ECO:0000259" key="16">
    <source>
        <dbReference type="Pfam" id="PF17900"/>
    </source>
</evidence>
<comment type="similarity">
    <text evidence="3">Belongs to the peptidase M1 family.</text>
</comment>
<dbReference type="FunFam" id="3.30.2010.30:FF:000002">
    <property type="entry name" value="Putative aminopeptidase N"/>
    <property type="match status" value="1"/>
</dbReference>
<protein>
    <recommendedName>
        <fullName evidence="5 12">Aminopeptidase N</fullName>
        <ecNumber evidence="4 12">3.4.11.2</ecNumber>
    </recommendedName>
</protein>
<dbReference type="Gene3D" id="1.10.390.10">
    <property type="entry name" value="Neutral Protease Domain 2"/>
    <property type="match status" value="1"/>
</dbReference>
<feature type="domain" description="Peptidase M1 alanyl aminopeptidase Ig-like fold" evidence="14">
    <location>
        <begin position="444"/>
        <end position="548"/>
    </location>
</feature>
<feature type="domain" description="Aminopeptidase N-like N-terminal" evidence="16">
    <location>
        <begin position="113"/>
        <end position="186"/>
    </location>
</feature>
<proteinExistence type="inferred from homology"/>
<dbReference type="InterPro" id="IPR027268">
    <property type="entry name" value="Peptidase_M4/M1_CTD_sf"/>
</dbReference>
<dbReference type="GO" id="GO:0008270">
    <property type="term" value="F:zinc ion binding"/>
    <property type="evidence" value="ECO:0007669"/>
    <property type="project" value="InterPro"/>
</dbReference>
<dbReference type="Gene3D" id="3.30.2010.30">
    <property type="match status" value="1"/>
</dbReference>
<dbReference type="PANTHER" id="PTHR46322">
    <property type="entry name" value="PUROMYCIN-SENSITIVE AMINOPEPTIDASE"/>
    <property type="match status" value="1"/>
</dbReference>
<evidence type="ECO:0000256" key="4">
    <source>
        <dbReference type="ARBA" id="ARBA00012564"/>
    </source>
</evidence>
<dbReference type="InterPro" id="IPR001930">
    <property type="entry name" value="Peptidase_M1"/>
</dbReference>
<evidence type="ECO:0000256" key="7">
    <source>
        <dbReference type="ARBA" id="ARBA00022670"/>
    </source>
</evidence>
<dbReference type="EMBL" id="RJKX01000016">
    <property type="protein sequence ID" value="ROP83847.1"/>
    <property type="molecule type" value="Genomic_DNA"/>
</dbReference>
<keyword evidence="8" id="KW-0479">Metal-binding</keyword>
<feature type="domain" description="Peptidase M1 membrane alanine aminopeptidase" evidence="13">
    <location>
        <begin position="225"/>
        <end position="438"/>
    </location>
</feature>
<dbReference type="Pfam" id="PF11940">
    <property type="entry name" value="DUF3458"/>
    <property type="match status" value="1"/>
</dbReference>
<dbReference type="AlphaFoldDB" id="A0A3N1KX98"/>
<name>A0A3N1KX98_9PROT</name>
<dbReference type="InterPro" id="IPR035414">
    <property type="entry name" value="Peptidase_M1_pepN_Ig-like"/>
</dbReference>
<evidence type="ECO:0000256" key="2">
    <source>
        <dbReference type="ARBA" id="ARBA00001947"/>
    </source>
</evidence>
<dbReference type="OrthoDB" id="100605at2"/>
<dbReference type="SUPFAM" id="SSF55486">
    <property type="entry name" value="Metalloproteases ('zincins'), catalytic domain"/>
    <property type="match status" value="1"/>
</dbReference>
<keyword evidence="6 17" id="KW-0031">Aminopeptidase</keyword>
<comment type="caution">
    <text evidence="17">The sequence shown here is derived from an EMBL/GenBank/DDBJ whole genome shotgun (WGS) entry which is preliminary data.</text>
</comment>
<dbReference type="NCBIfam" id="TIGR02414">
    <property type="entry name" value="pepN_proteo"/>
    <property type="match status" value="1"/>
</dbReference>
<comment type="catalytic activity">
    <reaction evidence="1">
        <text>Release of an N-terminal amino acid, Xaa-|-Yaa- from a peptide, amide or arylamide. Xaa is preferably Ala, but may be most amino acids including Pro (slow action). When a terminal hydrophobic residue is followed by a prolyl residue, the two may be released as an intact Xaa-Pro dipeptide.</text>
        <dbReference type="EC" id="3.4.11.2"/>
    </reaction>
</comment>
<dbReference type="Gene3D" id="1.25.50.10">
    <property type="entry name" value="Peptidase M1, alanyl aminopeptidase, C-terminal domain"/>
    <property type="match status" value="1"/>
</dbReference>
<keyword evidence="11" id="KW-0482">Metalloprotease</keyword>
<reference evidence="17 18" key="1">
    <citation type="submission" date="2018-11" db="EMBL/GenBank/DDBJ databases">
        <title>Genomic Encyclopedia of Type Strains, Phase IV (KMG-IV): sequencing the most valuable type-strain genomes for metagenomic binning, comparative biology and taxonomic classification.</title>
        <authorList>
            <person name="Goeker M."/>
        </authorList>
    </citation>
    <scope>NUCLEOTIDE SEQUENCE [LARGE SCALE GENOMIC DNA]</scope>
    <source>
        <strain evidence="17 18">DSM 5900</strain>
    </source>
</reference>
<evidence type="ECO:0000256" key="3">
    <source>
        <dbReference type="ARBA" id="ARBA00010136"/>
    </source>
</evidence>
<dbReference type="InterPro" id="IPR042097">
    <property type="entry name" value="Aminopeptidase_N-like_N_sf"/>
</dbReference>
<dbReference type="InterPro" id="IPR037144">
    <property type="entry name" value="Peptidase_M1_pepN_C_sf"/>
</dbReference>
<feature type="domain" description="Peptidase M1 alanyl aminopeptidase C-terminal" evidence="15">
    <location>
        <begin position="553"/>
        <end position="868"/>
    </location>
</feature>
<dbReference type="FunFam" id="1.10.390.10:FF:000002">
    <property type="entry name" value="Aminopeptidase N"/>
    <property type="match status" value="1"/>
</dbReference>
<dbReference type="Pfam" id="PF17900">
    <property type="entry name" value="Peptidase_M1_N"/>
    <property type="match status" value="1"/>
</dbReference>